<evidence type="ECO:0000256" key="2">
    <source>
        <dbReference type="ARBA" id="ARBA00023125"/>
    </source>
</evidence>
<accession>A0A841TD38</accession>
<dbReference type="PANTHER" id="PTHR43280">
    <property type="entry name" value="ARAC-FAMILY TRANSCRIPTIONAL REGULATOR"/>
    <property type="match status" value="1"/>
</dbReference>
<dbReference type="RefSeq" id="WP_185178174.1">
    <property type="nucleotide sequence ID" value="NZ_CBCSEP010000008.1"/>
</dbReference>
<dbReference type="PROSITE" id="PS00041">
    <property type="entry name" value="HTH_ARAC_FAMILY_1"/>
    <property type="match status" value="1"/>
</dbReference>
<dbReference type="GO" id="GO:0003700">
    <property type="term" value="F:DNA-binding transcription factor activity"/>
    <property type="evidence" value="ECO:0007669"/>
    <property type="project" value="InterPro"/>
</dbReference>
<dbReference type="InterPro" id="IPR009057">
    <property type="entry name" value="Homeodomain-like_sf"/>
</dbReference>
<dbReference type="Gene3D" id="1.10.10.60">
    <property type="entry name" value="Homeodomain-like"/>
    <property type="match status" value="2"/>
</dbReference>
<dbReference type="PROSITE" id="PS01124">
    <property type="entry name" value="HTH_ARAC_FAMILY_2"/>
    <property type="match status" value="1"/>
</dbReference>
<dbReference type="SMART" id="SM00342">
    <property type="entry name" value="HTH_ARAC"/>
    <property type="match status" value="1"/>
</dbReference>
<reference evidence="5 6" key="1">
    <citation type="submission" date="2020-08" db="EMBL/GenBank/DDBJ databases">
        <title>Cohnella phylogeny.</title>
        <authorList>
            <person name="Dunlap C."/>
        </authorList>
    </citation>
    <scope>NUCLEOTIDE SEQUENCE [LARGE SCALE GENOMIC DNA]</scope>
    <source>
        <strain evidence="5 6">DSM 103658</strain>
    </source>
</reference>
<name>A0A841TD38_9BACL</name>
<evidence type="ECO:0000259" key="4">
    <source>
        <dbReference type="PROSITE" id="PS01124"/>
    </source>
</evidence>
<dbReference type="InterPro" id="IPR003313">
    <property type="entry name" value="AraC-bd"/>
</dbReference>
<dbReference type="EMBL" id="JACJVN010000024">
    <property type="protein sequence ID" value="MBB6676887.1"/>
    <property type="molecule type" value="Genomic_DNA"/>
</dbReference>
<dbReference type="AlphaFoldDB" id="A0A841TD38"/>
<organism evidence="5 6">
    <name type="scientific">Cohnella lubricantis</name>
    <dbReference type="NCBI Taxonomy" id="2163172"/>
    <lineage>
        <taxon>Bacteria</taxon>
        <taxon>Bacillati</taxon>
        <taxon>Bacillota</taxon>
        <taxon>Bacilli</taxon>
        <taxon>Bacillales</taxon>
        <taxon>Paenibacillaceae</taxon>
        <taxon>Cohnella</taxon>
    </lineage>
</organism>
<evidence type="ECO:0000313" key="5">
    <source>
        <dbReference type="EMBL" id="MBB6676887.1"/>
    </source>
</evidence>
<protein>
    <submittedName>
        <fullName evidence="5">AraC family transcriptional regulator</fullName>
    </submittedName>
</protein>
<sequence>MVIQRSIEVYKGESLFRPEVPIFVNRAVETFDVIEHRHDFLEITYVAEGAGTHYIGDSALHVHQGDIFLIPIGVSHVFRPAAASPARPLIVYNCVMALESVLPLLQHFPGGDALASLLEQPVWRQYRDDHGDVRRLFLKLYDEYATMRPGWITGLHLAVLELLLHLHRDQEEPASSSRSIASTDMEAALYLIHTRFDSPITLREAADLASLGERQFHRKFKERTGMTFIDYVQSVRIDEACRLLRTTERKIADIASAVGYQDIGYFNKLFRTKTGLSPREYRQRIE</sequence>
<keyword evidence="3" id="KW-0804">Transcription</keyword>
<dbReference type="InterPro" id="IPR018062">
    <property type="entry name" value="HTH_AraC-typ_CS"/>
</dbReference>
<dbReference type="InterPro" id="IPR018060">
    <property type="entry name" value="HTH_AraC"/>
</dbReference>
<dbReference type="PANTHER" id="PTHR43280:SF28">
    <property type="entry name" value="HTH-TYPE TRANSCRIPTIONAL ACTIVATOR RHAS"/>
    <property type="match status" value="1"/>
</dbReference>
<keyword evidence="2" id="KW-0238">DNA-binding</keyword>
<comment type="caution">
    <text evidence="5">The sequence shown here is derived from an EMBL/GenBank/DDBJ whole genome shotgun (WGS) entry which is preliminary data.</text>
</comment>
<feature type="domain" description="HTH araC/xylS-type" evidence="4">
    <location>
        <begin position="186"/>
        <end position="284"/>
    </location>
</feature>
<evidence type="ECO:0000313" key="6">
    <source>
        <dbReference type="Proteomes" id="UP000574133"/>
    </source>
</evidence>
<dbReference type="Pfam" id="PF02311">
    <property type="entry name" value="AraC_binding"/>
    <property type="match status" value="1"/>
</dbReference>
<dbReference type="InterPro" id="IPR011051">
    <property type="entry name" value="RmlC_Cupin_sf"/>
</dbReference>
<evidence type="ECO:0000256" key="3">
    <source>
        <dbReference type="ARBA" id="ARBA00023163"/>
    </source>
</evidence>
<dbReference type="PRINTS" id="PR00032">
    <property type="entry name" value="HTHARAC"/>
</dbReference>
<dbReference type="SUPFAM" id="SSF46689">
    <property type="entry name" value="Homeodomain-like"/>
    <property type="match status" value="2"/>
</dbReference>
<gene>
    <name evidence="5" type="ORF">H4Q31_06025</name>
</gene>
<dbReference type="Proteomes" id="UP000574133">
    <property type="component" value="Unassembled WGS sequence"/>
</dbReference>
<dbReference type="InterPro" id="IPR014710">
    <property type="entry name" value="RmlC-like_jellyroll"/>
</dbReference>
<dbReference type="InterPro" id="IPR020449">
    <property type="entry name" value="Tscrpt_reg_AraC-type_HTH"/>
</dbReference>
<dbReference type="Pfam" id="PF12833">
    <property type="entry name" value="HTH_18"/>
    <property type="match status" value="1"/>
</dbReference>
<keyword evidence="6" id="KW-1185">Reference proteome</keyword>
<proteinExistence type="predicted"/>
<dbReference type="Gene3D" id="2.60.120.10">
    <property type="entry name" value="Jelly Rolls"/>
    <property type="match status" value="1"/>
</dbReference>
<dbReference type="SUPFAM" id="SSF51182">
    <property type="entry name" value="RmlC-like cupins"/>
    <property type="match status" value="1"/>
</dbReference>
<dbReference type="GO" id="GO:0043565">
    <property type="term" value="F:sequence-specific DNA binding"/>
    <property type="evidence" value="ECO:0007669"/>
    <property type="project" value="InterPro"/>
</dbReference>
<keyword evidence="1" id="KW-0805">Transcription regulation</keyword>
<evidence type="ECO:0000256" key="1">
    <source>
        <dbReference type="ARBA" id="ARBA00023015"/>
    </source>
</evidence>